<feature type="chain" id="PRO_5037182067" description="Tetratricopeptide repeat protein" evidence="2">
    <location>
        <begin position="32"/>
        <end position="1285"/>
    </location>
</feature>
<name>A0A931MXH5_9HYPH</name>
<accession>A0A931MXH5</accession>
<dbReference type="PANTHER" id="PTHR48125:SF10">
    <property type="entry name" value="OS12G0136300 PROTEIN"/>
    <property type="match status" value="1"/>
</dbReference>
<comment type="caution">
    <text evidence="3">The sequence shown here is derived from an EMBL/GenBank/DDBJ whole genome shotgun (WGS) entry which is preliminary data.</text>
</comment>
<evidence type="ECO:0000313" key="4">
    <source>
        <dbReference type="Proteomes" id="UP000631694"/>
    </source>
</evidence>
<dbReference type="InterPro" id="IPR011990">
    <property type="entry name" value="TPR-like_helical_dom_sf"/>
</dbReference>
<feature type="signal peptide" evidence="2">
    <location>
        <begin position="1"/>
        <end position="31"/>
    </location>
</feature>
<dbReference type="PANTHER" id="PTHR48125">
    <property type="entry name" value="LP07818P1"/>
    <property type="match status" value="1"/>
</dbReference>
<sequence>MVLCAAGAGRWLGVVALAALGLLAAAASPEAADRVAVTAWQEPGYGRLVLSFTDRDLLPQYSLSTANGVLSISFTEPVMADVGRVATTLSAYVPVARLDPDGTGMRFVLGRGVKVNKLEAGERLFVDLLPPDWRGEPPGLPPEVVAELAKRAEAAIRRVRELESGDMRRVEPKLEVRTGRSPTFSRFVFNWNVPFDTEFSRQNEAVSLTFNRQADVDIERLRIDLPPFVDDIRALTTADGGLKIILDVPTTADVRGFREDSGFVVDVQPQLKADGTPTGAEKVREAFTGPAPPVGAVNAPGTPAVQLAEAVAATAAPVAAPPVAAAPAAAAAVATTPVATAPAEPPVAATPAAAAQPSSAEIAVSPAPAAEEAAAAPPAAEPGAAGVPLPRPSPLRAVAEAAPAAPAETPVETVAEATPAAEPAPASGAALPVLAAGPPQVEQGPQPVDDPRIKVQSQRVGSTNRLVFAFPEPVGAAMFTRGGAIWLVFDDDRTIELGPIQEGLAGIARRIESLRPGGRQALRIEMVDPLLATLDADGSFWVVTIGDRVMHPTRPLPVLRSVRPDGRVALDVPFGAYDRILPVDDPVVGDRIIVVTGRGEPRGLIKTQIFTEVEALTSAFGLAFVPRADDVTVTGTTSGIAIERPGGLSATVSVPVGTQAGGASNLPAGDSLPDLAALAVPPAEFAALRHDLDAAVAAAEGDAARADAWRQLAAFYLANGMGPEAQGVLALIGGIQPAATTSARHRLMLAAARVLSGRPEEALPLLAADGLRDNPDAAVWRVIAQSDTGGYAAARRSMPRAEMVAGSLPPALTALFQTAAARAAIEQNDFSTAVSMLRQVDRSNLEPEMLATVDLLNARMAEASGRTMDAIGLFSRLVVEQKGPVAIEAGYRLVRLQEREGVLTLDQAVDRLEGLAVAWRGDELELKVLRLLAELAVEKGDYRRGFEALQAATAVDPTSETTRLISEEMSAAFASLFLDGHADKMDPLAALALYYDFRELTPIGRRGDEMVRRLADRLADVDLLTQAADLLEHQVQNRLKGVARAQVAADLALVHLLDKRPDRALAALGRTRQAQLPAAIERQRRLVEAKALAGMGKPDLALEILGTLSGPDADRLKAETLWASNRNQEAGEQFERLLGARWNDPTPLADGDQAEVMRAAISFALAGDRLGVDRLREKYGALMADSPLGSSFAVVTGPVDTSGVEFRAIAANIATIDTMQTFLADYRAKYIDSSRGGTKPDVVPAAEPAADAAPDAAPDSAPDAGPEVPQAAAPGNDAPDEAPAA</sequence>
<feature type="compositionally biased region" description="Low complexity" evidence="1">
    <location>
        <begin position="1240"/>
        <end position="1264"/>
    </location>
</feature>
<gene>
    <name evidence="3" type="ORF">I5731_03480</name>
</gene>
<evidence type="ECO:0000256" key="2">
    <source>
        <dbReference type="SAM" id="SignalP"/>
    </source>
</evidence>
<dbReference type="Proteomes" id="UP000631694">
    <property type="component" value="Unassembled WGS sequence"/>
</dbReference>
<keyword evidence="2" id="KW-0732">Signal</keyword>
<evidence type="ECO:0000313" key="3">
    <source>
        <dbReference type="EMBL" id="MBH0236875.1"/>
    </source>
</evidence>
<feature type="region of interest" description="Disordered" evidence="1">
    <location>
        <begin position="1235"/>
        <end position="1285"/>
    </location>
</feature>
<dbReference type="RefSeq" id="WP_197309968.1">
    <property type="nucleotide sequence ID" value="NZ_JADZLT010000040.1"/>
</dbReference>
<organism evidence="3 4">
    <name type="scientific">Methylobrevis albus</name>
    <dbReference type="NCBI Taxonomy" id="2793297"/>
    <lineage>
        <taxon>Bacteria</taxon>
        <taxon>Pseudomonadati</taxon>
        <taxon>Pseudomonadota</taxon>
        <taxon>Alphaproteobacteria</taxon>
        <taxon>Hyphomicrobiales</taxon>
        <taxon>Pleomorphomonadaceae</taxon>
        <taxon>Methylobrevis</taxon>
    </lineage>
</organism>
<evidence type="ECO:0008006" key="5">
    <source>
        <dbReference type="Google" id="ProtNLM"/>
    </source>
</evidence>
<dbReference type="Gene3D" id="1.25.40.10">
    <property type="entry name" value="Tetratricopeptide repeat domain"/>
    <property type="match status" value="1"/>
</dbReference>
<dbReference type="EMBL" id="JADZLT010000040">
    <property type="protein sequence ID" value="MBH0236875.1"/>
    <property type="molecule type" value="Genomic_DNA"/>
</dbReference>
<protein>
    <recommendedName>
        <fullName evidence="5">Tetratricopeptide repeat protein</fullName>
    </recommendedName>
</protein>
<feature type="compositionally biased region" description="Low complexity" evidence="1">
    <location>
        <begin position="397"/>
        <end position="426"/>
    </location>
</feature>
<feature type="compositionally biased region" description="Low complexity" evidence="1">
    <location>
        <begin position="363"/>
        <end position="388"/>
    </location>
</feature>
<keyword evidence="4" id="KW-1185">Reference proteome</keyword>
<proteinExistence type="predicted"/>
<feature type="region of interest" description="Disordered" evidence="1">
    <location>
        <begin position="363"/>
        <end position="426"/>
    </location>
</feature>
<reference evidence="3" key="1">
    <citation type="submission" date="2020-12" db="EMBL/GenBank/DDBJ databases">
        <title>Methylobrevis albus sp. nov., isolated from fresh water lack sediment.</title>
        <authorList>
            <person name="Zou Q."/>
        </authorList>
    </citation>
    <scope>NUCLEOTIDE SEQUENCE</scope>
    <source>
        <strain evidence="3">L22</strain>
    </source>
</reference>
<evidence type="ECO:0000256" key="1">
    <source>
        <dbReference type="SAM" id="MobiDB-lite"/>
    </source>
</evidence>